<organism evidence="2 3">
    <name type="scientific">Amycolatopsis rhabdoformis</name>
    <dbReference type="NCBI Taxonomy" id="1448059"/>
    <lineage>
        <taxon>Bacteria</taxon>
        <taxon>Bacillati</taxon>
        <taxon>Actinomycetota</taxon>
        <taxon>Actinomycetes</taxon>
        <taxon>Pseudonocardiales</taxon>
        <taxon>Pseudonocardiaceae</taxon>
        <taxon>Amycolatopsis</taxon>
    </lineage>
</organism>
<keyword evidence="3" id="KW-1185">Reference proteome</keyword>
<dbReference type="InterPro" id="IPR037523">
    <property type="entry name" value="VOC_core"/>
</dbReference>
<sequence>MLPVSDATRAGHFYSDSLGLAPVTTGEDGTQYFAAGAGTIGLRVMPAGAQSPNTALSFEVVDLPAEMTLLERRGVEFQDVDVEGLKTVDHVAQVGHERAAWFSDSEGNVLCLHEILD</sequence>
<evidence type="ECO:0000259" key="1">
    <source>
        <dbReference type="PROSITE" id="PS51819"/>
    </source>
</evidence>
<accession>A0ABZ1IM91</accession>
<dbReference type="Proteomes" id="UP001330812">
    <property type="component" value="Chromosome"/>
</dbReference>
<protein>
    <submittedName>
        <fullName evidence="2">VOC family protein</fullName>
    </submittedName>
</protein>
<dbReference type="EMBL" id="CP142149">
    <property type="protein sequence ID" value="WSE35289.1"/>
    <property type="molecule type" value="Genomic_DNA"/>
</dbReference>
<name>A0ABZ1IM91_9PSEU</name>
<proteinExistence type="predicted"/>
<dbReference type="RefSeq" id="WP_326838091.1">
    <property type="nucleotide sequence ID" value="NZ_CP142149.1"/>
</dbReference>
<gene>
    <name evidence="2" type="ORF">VSH64_32935</name>
</gene>
<evidence type="ECO:0000313" key="2">
    <source>
        <dbReference type="EMBL" id="WSE35289.1"/>
    </source>
</evidence>
<dbReference type="PROSITE" id="PS51819">
    <property type="entry name" value="VOC"/>
    <property type="match status" value="1"/>
</dbReference>
<dbReference type="SUPFAM" id="SSF54593">
    <property type="entry name" value="Glyoxalase/Bleomycin resistance protein/Dihydroxybiphenyl dioxygenase"/>
    <property type="match status" value="1"/>
</dbReference>
<feature type="domain" description="VOC" evidence="1">
    <location>
        <begin position="1"/>
        <end position="115"/>
    </location>
</feature>
<dbReference type="InterPro" id="IPR029068">
    <property type="entry name" value="Glyas_Bleomycin-R_OHBP_Dase"/>
</dbReference>
<evidence type="ECO:0000313" key="3">
    <source>
        <dbReference type="Proteomes" id="UP001330812"/>
    </source>
</evidence>
<dbReference type="Gene3D" id="3.10.180.10">
    <property type="entry name" value="2,3-Dihydroxybiphenyl 1,2-Dioxygenase, domain 1"/>
    <property type="match status" value="1"/>
</dbReference>
<reference evidence="2 3" key="1">
    <citation type="journal article" date="2015" name="Int. J. Syst. Evol. Microbiol.">
        <title>Amycolatopsis rhabdoformis sp. nov., an actinomycete isolated from a tropical forest soil.</title>
        <authorList>
            <person name="Souza W.R."/>
            <person name="Silva R.E."/>
            <person name="Goodfellow M."/>
            <person name="Busarakam K."/>
            <person name="Figueiro F.S."/>
            <person name="Ferreira D."/>
            <person name="Rodrigues-Filho E."/>
            <person name="Moraes L.A.B."/>
            <person name="Zucchi T.D."/>
        </authorList>
    </citation>
    <scope>NUCLEOTIDE SEQUENCE [LARGE SCALE GENOMIC DNA]</scope>
    <source>
        <strain evidence="2 3">NCIMB 14900</strain>
    </source>
</reference>